<evidence type="ECO:0000256" key="10">
    <source>
        <dbReference type="ARBA" id="ARBA00023136"/>
    </source>
</evidence>
<dbReference type="PROSITE" id="PS51892">
    <property type="entry name" value="SUBTILASE"/>
    <property type="match status" value="1"/>
</dbReference>
<dbReference type="PROSITE" id="PS00136">
    <property type="entry name" value="SUBTILASE_ASP"/>
    <property type="match status" value="1"/>
</dbReference>
<feature type="active site" description="Charge relay system" evidence="13 14">
    <location>
        <position position="413"/>
    </location>
</feature>
<dbReference type="InterPro" id="IPR023828">
    <property type="entry name" value="Peptidase_S8_Ser-AS"/>
</dbReference>
<organism evidence="19 20">
    <name type="scientific">Cryomyces minteri</name>
    <dbReference type="NCBI Taxonomy" id="331657"/>
    <lineage>
        <taxon>Eukaryota</taxon>
        <taxon>Fungi</taxon>
        <taxon>Dikarya</taxon>
        <taxon>Ascomycota</taxon>
        <taxon>Pezizomycotina</taxon>
        <taxon>Dothideomycetes</taxon>
        <taxon>Dothideomycetes incertae sedis</taxon>
        <taxon>Cryomyces</taxon>
    </lineage>
</organism>
<evidence type="ECO:0000256" key="5">
    <source>
        <dbReference type="ARBA" id="ARBA00022729"/>
    </source>
</evidence>
<comment type="caution">
    <text evidence="19">The sequence shown here is derived from an EMBL/GenBank/DDBJ whole genome shotgun (WGS) entry which is preliminary data.</text>
</comment>
<feature type="compositionally biased region" description="Basic and acidic residues" evidence="15">
    <location>
        <begin position="849"/>
        <end position="859"/>
    </location>
</feature>
<keyword evidence="5 17" id="KW-0732">Signal</keyword>
<dbReference type="OrthoDB" id="300641at2759"/>
<feature type="compositionally biased region" description="Low complexity" evidence="15">
    <location>
        <begin position="678"/>
        <end position="713"/>
    </location>
</feature>
<gene>
    <name evidence="19" type="ORF">B0A49_09823</name>
</gene>
<dbReference type="Pfam" id="PF00082">
    <property type="entry name" value="Peptidase_S8"/>
    <property type="match status" value="1"/>
</dbReference>
<dbReference type="InterPro" id="IPR000209">
    <property type="entry name" value="Peptidase_S8/S53_dom"/>
</dbReference>
<dbReference type="SUPFAM" id="SSF49785">
    <property type="entry name" value="Galactose-binding domain-like"/>
    <property type="match status" value="1"/>
</dbReference>
<feature type="chain" id="PRO_5020534273" description="P/Homo B domain-containing protein" evidence="17">
    <location>
        <begin position="20"/>
        <end position="859"/>
    </location>
</feature>
<evidence type="ECO:0000256" key="7">
    <source>
        <dbReference type="ARBA" id="ARBA00022825"/>
    </source>
</evidence>
<dbReference type="PROSITE" id="PS00137">
    <property type="entry name" value="SUBTILASE_HIS"/>
    <property type="match status" value="1"/>
</dbReference>
<evidence type="ECO:0000256" key="3">
    <source>
        <dbReference type="ARBA" id="ARBA00022670"/>
    </source>
</evidence>
<dbReference type="CDD" id="cd04059">
    <property type="entry name" value="Peptidases_S8_Protein_convertases_Kexins_Furin-like"/>
    <property type="match status" value="1"/>
</dbReference>
<evidence type="ECO:0000259" key="18">
    <source>
        <dbReference type="PROSITE" id="PS51829"/>
    </source>
</evidence>
<name>A0A4V5NI51_9PEZI</name>
<evidence type="ECO:0000256" key="15">
    <source>
        <dbReference type="SAM" id="MobiDB-lite"/>
    </source>
</evidence>
<dbReference type="EMBL" id="NAJN01000514">
    <property type="protein sequence ID" value="TKA72209.1"/>
    <property type="molecule type" value="Genomic_DNA"/>
</dbReference>
<sequence length="859" mass="93673">MHISAATCLLLAVASSAAAVNSLRPRDYERHDYYAVHLNPSTSPTDVAAHLRLEYEGQLGELQDHYLLRSSREPHIDIVEDAIQELRRRRRKREAGSSAYSPLDGIRFRQKQKLKPRMWKRNASRVDMGGSKQPLEISADKNPPVDVAIQEGLDIAETLGISDPIFQDQWHLYNHIQKGHDINVTDVWMQGITGKNTAVCIIDDGLDMDSEDLAPNYFAEGSYDFNDKVKDPKPRLSDDKHGTRCAGEVSAARNDVCGVGVAWDSKIAGLRILSAAITDADEAIAMNYAYQKTQIYSCSWGPPDDGQSMDAPGILIQRAMVNAVQKGRDGLGTVYVFAAGNGAASDDNCNFDGYTNSIYSISVGAIDRKGLHPYYSEQCSAQLVVTYSSGSGDSIHTTDVGANKCYTGHGGTSAAGPLAVGIYALVLQIRPDLTWRDIQWLTVMTAAPVDQPSDWQDTKIGKRFSHQFAYGKLDAWAIVEAAKNWTVVKPQAWYFSPWMHVKHAIPEGENGLASSFEVTSAMLKRVNFERVEHVTVTMNVNHTRRGDLSVELRSPSGVVSQIATARRNDAANAGYVDWTFMSVAHFGEDGLGSWTVIVKDTNFNGHNGTFVDWRLRLWGECIDPKIQGLLPLPNDTDDDDHDVTSAVVSTTSVSITRPTGDVPGDPTDHISRPVNQKPTSMASSTTTTSSSPPTSTQSATTTSTRPPTTTVPSDAETTMPPSEKSHFLPSIFPTFGVSARTQIWIYGAAALILIFAISLSIYAFLARRKRRQLNPRDDYEFEMLGDDDLDGEGGGGGGDAGRAGGGAGGMRGKRRAGELYDAFAEGSDDERFSDGEEDFVGPVVEEVDHEGGHDARLGR</sequence>
<feature type="region of interest" description="Disordered" evidence="15">
    <location>
        <begin position="827"/>
        <end position="859"/>
    </location>
</feature>
<dbReference type="GO" id="GO:0004252">
    <property type="term" value="F:serine-type endopeptidase activity"/>
    <property type="evidence" value="ECO:0007669"/>
    <property type="project" value="UniProtKB-UniRule"/>
</dbReference>
<dbReference type="InterPro" id="IPR015500">
    <property type="entry name" value="Peptidase_S8_subtilisin-rel"/>
</dbReference>
<keyword evidence="7 14" id="KW-0720">Serine protease</keyword>
<dbReference type="PROSITE" id="PS51829">
    <property type="entry name" value="P_HOMO_B"/>
    <property type="match status" value="1"/>
</dbReference>
<feature type="active site" description="Charge relay system" evidence="13 14">
    <location>
        <position position="241"/>
    </location>
</feature>
<dbReference type="InterPro" id="IPR002884">
    <property type="entry name" value="P_dom"/>
</dbReference>
<feature type="active site" description="Charge relay system" evidence="13 14">
    <location>
        <position position="203"/>
    </location>
</feature>
<dbReference type="SUPFAM" id="SSF52743">
    <property type="entry name" value="Subtilisin-like"/>
    <property type="match status" value="1"/>
</dbReference>
<dbReference type="PROSITE" id="PS00138">
    <property type="entry name" value="SUBTILASE_SER"/>
    <property type="match status" value="1"/>
</dbReference>
<keyword evidence="3 14" id="KW-0645">Protease</keyword>
<keyword evidence="20" id="KW-1185">Reference proteome</keyword>
<dbReference type="Proteomes" id="UP000308768">
    <property type="component" value="Unassembled WGS sequence"/>
</dbReference>
<reference evidence="19 20" key="1">
    <citation type="submission" date="2017-03" db="EMBL/GenBank/DDBJ databases">
        <title>Genomes of endolithic fungi from Antarctica.</title>
        <authorList>
            <person name="Coleine C."/>
            <person name="Masonjones S."/>
            <person name="Stajich J.E."/>
        </authorList>
    </citation>
    <scope>NUCLEOTIDE SEQUENCE [LARGE SCALE GENOMIC DNA]</scope>
    <source>
        <strain evidence="19 20">CCFEE 5187</strain>
    </source>
</reference>
<feature type="transmembrane region" description="Helical" evidence="16">
    <location>
        <begin position="743"/>
        <end position="766"/>
    </location>
</feature>
<dbReference type="Pfam" id="PF01483">
    <property type="entry name" value="P_proprotein"/>
    <property type="match status" value="1"/>
</dbReference>
<feature type="domain" description="P/Homo B" evidence="18">
    <location>
        <begin position="488"/>
        <end position="623"/>
    </location>
</feature>
<dbReference type="GO" id="GO:0016485">
    <property type="term" value="P:protein processing"/>
    <property type="evidence" value="ECO:0007669"/>
    <property type="project" value="TreeGrafter"/>
</dbReference>
<dbReference type="FunFam" id="2.60.120.260:FF:000026">
    <property type="entry name" value="proprotein convertase subtilisin/kexin type 7"/>
    <property type="match status" value="1"/>
</dbReference>
<keyword evidence="6 14" id="KW-0378">Hydrolase</keyword>
<dbReference type="Gene3D" id="3.40.50.200">
    <property type="entry name" value="Peptidase S8/S53 domain"/>
    <property type="match status" value="1"/>
</dbReference>
<feature type="signal peptide" evidence="17">
    <location>
        <begin position="1"/>
        <end position="19"/>
    </location>
</feature>
<dbReference type="InterPro" id="IPR034182">
    <property type="entry name" value="Kexin/furin"/>
</dbReference>
<evidence type="ECO:0000256" key="13">
    <source>
        <dbReference type="PIRSR" id="PIRSR615500-1"/>
    </source>
</evidence>
<feature type="compositionally biased region" description="Gly residues" evidence="15">
    <location>
        <begin position="792"/>
        <end position="810"/>
    </location>
</feature>
<dbReference type="InterPro" id="IPR008979">
    <property type="entry name" value="Galactose-bd-like_sf"/>
</dbReference>
<evidence type="ECO:0000313" key="19">
    <source>
        <dbReference type="EMBL" id="TKA72209.1"/>
    </source>
</evidence>
<evidence type="ECO:0000256" key="6">
    <source>
        <dbReference type="ARBA" id="ARBA00022801"/>
    </source>
</evidence>
<dbReference type="PRINTS" id="PR00723">
    <property type="entry name" value="SUBTILISIN"/>
</dbReference>
<dbReference type="PANTHER" id="PTHR42884">
    <property type="entry name" value="PROPROTEIN CONVERTASE SUBTILISIN/KEXIN-RELATED"/>
    <property type="match status" value="1"/>
</dbReference>
<evidence type="ECO:0000256" key="2">
    <source>
        <dbReference type="ARBA" id="ARBA00005325"/>
    </source>
</evidence>
<dbReference type="GO" id="GO:0007323">
    <property type="term" value="P:peptide pheromone maturation"/>
    <property type="evidence" value="ECO:0007669"/>
    <property type="project" value="UniProtKB-ARBA"/>
</dbReference>
<dbReference type="PANTHER" id="PTHR42884:SF14">
    <property type="entry name" value="NEUROENDOCRINE CONVERTASE 1"/>
    <property type="match status" value="1"/>
</dbReference>
<comment type="similarity">
    <text evidence="2">Belongs to the peptidase S8 family. Furin subfamily.</text>
</comment>
<evidence type="ECO:0000256" key="14">
    <source>
        <dbReference type="PROSITE-ProRule" id="PRU01240"/>
    </source>
</evidence>
<accession>A0A4V5NI51</accession>
<evidence type="ECO:0000256" key="16">
    <source>
        <dbReference type="SAM" id="Phobius"/>
    </source>
</evidence>
<keyword evidence="11" id="KW-0865">Zymogen</keyword>
<keyword evidence="9 16" id="KW-1133">Transmembrane helix</keyword>
<keyword evidence="8" id="KW-0106">Calcium</keyword>
<proteinExistence type="inferred from homology"/>
<evidence type="ECO:0000256" key="4">
    <source>
        <dbReference type="ARBA" id="ARBA00022692"/>
    </source>
</evidence>
<evidence type="ECO:0000256" key="9">
    <source>
        <dbReference type="ARBA" id="ARBA00022989"/>
    </source>
</evidence>
<dbReference type="GO" id="GO:0000139">
    <property type="term" value="C:Golgi membrane"/>
    <property type="evidence" value="ECO:0007669"/>
    <property type="project" value="TreeGrafter"/>
</dbReference>
<feature type="region of interest" description="Disordered" evidence="15">
    <location>
        <begin position="789"/>
        <end position="812"/>
    </location>
</feature>
<dbReference type="GO" id="GO:0005802">
    <property type="term" value="C:trans-Golgi network"/>
    <property type="evidence" value="ECO:0007669"/>
    <property type="project" value="TreeGrafter"/>
</dbReference>
<evidence type="ECO:0000256" key="1">
    <source>
        <dbReference type="ARBA" id="ARBA00004370"/>
    </source>
</evidence>
<evidence type="ECO:0000256" key="17">
    <source>
        <dbReference type="SAM" id="SignalP"/>
    </source>
</evidence>
<keyword evidence="12" id="KW-0325">Glycoprotein</keyword>
<keyword evidence="4 16" id="KW-0812">Transmembrane</keyword>
<dbReference type="AlphaFoldDB" id="A0A4V5NI51"/>
<evidence type="ECO:0000313" key="20">
    <source>
        <dbReference type="Proteomes" id="UP000308768"/>
    </source>
</evidence>
<dbReference type="STRING" id="331657.A0A4V5NI51"/>
<protein>
    <recommendedName>
        <fullName evidence="18">P/Homo B domain-containing protein</fullName>
    </recommendedName>
</protein>
<dbReference type="InterPro" id="IPR022398">
    <property type="entry name" value="Peptidase_S8_His-AS"/>
</dbReference>
<evidence type="ECO:0000256" key="11">
    <source>
        <dbReference type="ARBA" id="ARBA00023145"/>
    </source>
</evidence>
<keyword evidence="10 16" id="KW-0472">Membrane</keyword>
<dbReference type="Gene3D" id="2.60.120.260">
    <property type="entry name" value="Galactose-binding domain-like"/>
    <property type="match status" value="1"/>
</dbReference>
<feature type="region of interest" description="Disordered" evidence="15">
    <location>
        <begin position="648"/>
        <end position="727"/>
    </location>
</feature>
<dbReference type="InterPro" id="IPR023827">
    <property type="entry name" value="Peptidase_S8_Asp-AS"/>
</dbReference>
<dbReference type="FunFam" id="3.40.50.200:FF:000005">
    <property type="entry name" value="Proprotein convertase subtilisin/kexin type 7"/>
    <property type="match status" value="1"/>
</dbReference>
<evidence type="ECO:0000256" key="12">
    <source>
        <dbReference type="ARBA" id="ARBA00023180"/>
    </source>
</evidence>
<evidence type="ECO:0000256" key="8">
    <source>
        <dbReference type="ARBA" id="ARBA00022837"/>
    </source>
</evidence>
<comment type="subcellular location">
    <subcellularLocation>
        <location evidence="1">Membrane</location>
    </subcellularLocation>
</comment>
<dbReference type="InterPro" id="IPR036852">
    <property type="entry name" value="Peptidase_S8/S53_dom_sf"/>
</dbReference>